<keyword evidence="1" id="KW-0238">DNA-binding</keyword>
<sequence>MAVSLTQLRAIALALPGVEERLCHGTPGFYVRNKLMARMQEDGEQLSLALPKAERDDLIERHPDVFSFTEHFAKYDYVLMNLAAANATLARQRIESAWRLKAARRVVATFDAHSE</sequence>
<reference evidence="1 2" key="1">
    <citation type="submission" date="2019-01" db="EMBL/GenBank/DDBJ databases">
        <title>Lacunisphaera sp. strain TWA-58.</title>
        <authorList>
            <person name="Chen W.-M."/>
        </authorList>
    </citation>
    <scope>NUCLEOTIDE SEQUENCE [LARGE SCALE GENOMIC DNA]</scope>
    <source>
        <strain evidence="1 2">TWA-58</strain>
    </source>
</reference>
<protein>
    <submittedName>
        <fullName evidence="1">MmcQ/YjbR family DNA-binding protein</fullName>
    </submittedName>
</protein>
<dbReference type="InterPro" id="IPR058532">
    <property type="entry name" value="YjbR/MT2646/Rv2570-like"/>
</dbReference>
<name>A0A4Q1C7U0_9BACT</name>
<evidence type="ECO:0000313" key="1">
    <source>
        <dbReference type="EMBL" id="RXK54994.1"/>
    </source>
</evidence>
<comment type="caution">
    <text evidence="1">The sequence shown here is derived from an EMBL/GenBank/DDBJ whole genome shotgun (WGS) entry which is preliminary data.</text>
</comment>
<organism evidence="1 2">
    <name type="scientific">Oleiharenicola lentus</name>
    <dbReference type="NCBI Taxonomy" id="2508720"/>
    <lineage>
        <taxon>Bacteria</taxon>
        <taxon>Pseudomonadati</taxon>
        <taxon>Verrucomicrobiota</taxon>
        <taxon>Opitutia</taxon>
        <taxon>Opitutales</taxon>
        <taxon>Opitutaceae</taxon>
        <taxon>Oleiharenicola</taxon>
    </lineage>
</organism>
<dbReference type="OrthoDB" id="954305at2"/>
<dbReference type="EMBL" id="SDHX01000001">
    <property type="protein sequence ID" value="RXK54994.1"/>
    <property type="molecule type" value="Genomic_DNA"/>
</dbReference>
<gene>
    <name evidence="1" type="ORF">ESB00_03590</name>
</gene>
<proteinExistence type="predicted"/>
<dbReference type="Gene3D" id="3.90.1150.30">
    <property type="match status" value="1"/>
</dbReference>
<accession>A0A4Q1C7U0</accession>
<dbReference type="Proteomes" id="UP000290218">
    <property type="component" value="Unassembled WGS sequence"/>
</dbReference>
<evidence type="ECO:0000313" key="2">
    <source>
        <dbReference type="Proteomes" id="UP000290218"/>
    </source>
</evidence>
<dbReference type="InterPro" id="IPR038056">
    <property type="entry name" value="YjbR-like_sf"/>
</dbReference>
<dbReference type="RefSeq" id="WP_129046360.1">
    <property type="nucleotide sequence ID" value="NZ_SDHX01000001.1"/>
</dbReference>
<dbReference type="GO" id="GO:0003677">
    <property type="term" value="F:DNA binding"/>
    <property type="evidence" value="ECO:0007669"/>
    <property type="project" value="UniProtKB-KW"/>
</dbReference>
<keyword evidence="2" id="KW-1185">Reference proteome</keyword>
<dbReference type="SUPFAM" id="SSF142906">
    <property type="entry name" value="YjbR-like"/>
    <property type="match status" value="1"/>
</dbReference>
<dbReference type="AlphaFoldDB" id="A0A4Q1C7U0"/>
<dbReference type="Pfam" id="PF04237">
    <property type="entry name" value="YjbR"/>
    <property type="match status" value="1"/>
</dbReference>